<evidence type="ECO:0000313" key="2">
    <source>
        <dbReference type="EMBL" id="MFD1641762.1"/>
    </source>
</evidence>
<reference evidence="2 3" key="1">
    <citation type="journal article" date="2019" name="Int. J. Syst. Evol. Microbiol.">
        <title>The Global Catalogue of Microorganisms (GCM) 10K type strain sequencing project: providing services to taxonomists for standard genome sequencing and annotation.</title>
        <authorList>
            <consortium name="The Broad Institute Genomics Platform"/>
            <consortium name="The Broad Institute Genome Sequencing Center for Infectious Disease"/>
            <person name="Wu L."/>
            <person name="Ma J."/>
        </authorList>
    </citation>
    <scope>NUCLEOTIDE SEQUENCE [LARGE SCALE GENOMIC DNA]</scope>
    <source>
        <strain evidence="2 3">CGMCC 1.10593</strain>
    </source>
</reference>
<dbReference type="Pfam" id="PF18545">
    <property type="entry name" value="HalOD1"/>
    <property type="match status" value="1"/>
</dbReference>
<accession>A0ABD6D6U4</accession>
<dbReference type="AlphaFoldDB" id="A0ABD6D6U4"/>
<keyword evidence="3" id="KW-1185">Reference proteome</keyword>
<gene>
    <name evidence="2" type="ORF">ACFSBW_07730</name>
</gene>
<dbReference type="RefSeq" id="WP_379827245.1">
    <property type="nucleotide sequence ID" value="NZ_JBHUDM010000002.1"/>
</dbReference>
<evidence type="ECO:0000259" key="1">
    <source>
        <dbReference type="Pfam" id="PF18545"/>
    </source>
</evidence>
<sequence>MYRALYDHDRTETSTAVISTVAEAADTDPIDMEPLHNTVDIDALDALLSPHSARNGDRHISFRYHDHDVTVSSYGGITVQSTSD</sequence>
<proteinExistence type="predicted"/>
<dbReference type="Proteomes" id="UP001597052">
    <property type="component" value="Unassembled WGS sequence"/>
</dbReference>
<protein>
    <submittedName>
        <fullName evidence="2">HalOD1 output domain-containing protein</fullName>
    </submittedName>
</protein>
<comment type="caution">
    <text evidence="2">The sequence shown here is derived from an EMBL/GenBank/DDBJ whole genome shotgun (WGS) entry which is preliminary data.</text>
</comment>
<evidence type="ECO:0000313" key="3">
    <source>
        <dbReference type="Proteomes" id="UP001597052"/>
    </source>
</evidence>
<dbReference type="InterPro" id="IPR040624">
    <property type="entry name" value="HalOD1"/>
</dbReference>
<organism evidence="2 3">
    <name type="scientific">Halohasta litorea</name>
    <dbReference type="NCBI Taxonomy" id="869891"/>
    <lineage>
        <taxon>Archaea</taxon>
        <taxon>Methanobacteriati</taxon>
        <taxon>Methanobacteriota</taxon>
        <taxon>Stenosarchaea group</taxon>
        <taxon>Halobacteria</taxon>
        <taxon>Halobacteriales</taxon>
        <taxon>Haloferacaceae</taxon>
        <taxon>Halohasta</taxon>
    </lineage>
</organism>
<feature type="domain" description="Halobacterial output" evidence="1">
    <location>
        <begin position="10"/>
        <end position="80"/>
    </location>
</feature>
<dbReference type="EMBL" id="JBHUDM010000002">
    <property type="protein sequence ID" value="MFD1641762.1"/>
    <property type="molecule type" value="Genomic_DNA"/>
</dbReference>
<name>A0ABD6D6U4_9EURY</name>